<feature type="domain" description="Type I restriction modification DNA specificity" evidence="5">
    <location>
        <begin position="247"/>
        <end position="396"/>
    </location>
</feature>
<feature type="domain" description="Type I restriction modification DNA specificity" evidence="5">
    <location>
        <begin position="39"/>
        <end position="192"/>
    </location>
</feature>
<dbReference type="STRING" id="1817863.A2Y62_21805"/>
<dbReference type="Proteomes" id="UP000178943">
    <property type="component" value="Unassembled WGS sequence"/>
</dbReference>
<feature type="coiled-coil region" evidence="4">
    <location>
        <begin position="176"/>
        <end position="203"/>
    </location>
</feature>
<sequence length="420" mass="48195">MKDSCIPWISLIPFEWSINKIKFTSYVKGRIGWHGLKSEEFIDNGPYLITGTDFEKGKISWETCVHVSEERYQEDPYIHLKNNDLLLTKDGTIGKVALIKNLPYKTSLNSGVMLIRPLNSYTNRFMYWVLNSNVFACYISFIKTGSTIQHLYQETFENFSFPVPTFEDQIAIADFLNRETAKIDALIEKKEKLIALLKEKRQALITHAVTKGLNPDVKMKNSGIPWIGRIPEHWKLMPIKYELESLDNRRIPISAEVRGTMSNKIYDYYGASGIIDKVENYIFDETLILIGEDGANLYARSTPLAFLAKGKYWVNNHAHVLRPYHGNNEYFVNLLESLDYTIFITGSAQPKLTIERLMNIKIPVPPIAEQNVISCFIEKITIKFNLLSEKIENQINKLKELRQALISNAVTGKIDVRGEA</sequence>
<evidence type="ECO:0000256" key="2">
    <source>
        <dbReference type="ARBA" id="ARBA00022747"/>
    </source>
</evidence>
<comment type="caution">
    <text evidence="6">The sequence shown here is derived from an EMBL/GenBank/DDBJ whole genome shotgun (WGS) entry which is preliminary data.</text>
</comment>
<dbReference type="AlphaFoldDB" id="A0A1F5VTK7"/>
<dbReference type="PANTHER" id="PTHR43140:SF1">
    <property type="entry name" value="TYPE I RESTRICTION ENZYME ECOKI SPECIFICITY SUBUNIT"/>
    <property type="match status" value="1"/>
</dbReference>
<evidence type="ECO:0000256" key="3">
    <source>
        <dbReference type="ARBA" id="ARBA00023125"/>
    </source>
</evidence>
<evidence type="ECO:0000259" key="5">
    <source>
        <dbReference type="Pfam" id="PF01420"/>
    </source>
</evidence>
<evidence type="ECO:0000256" key="4">
    <source>
        <dbReference type="SAM" id="Coils"/>
    </source>
</evidence>
<keyword evidence="2" id="KW-0680">Restriction system</keyword>
<gene>
    <name evidence="6" type="ORF">A2Y62_21805</name>
</gene>
<evidence type="ECO:0000313" key="6">
    <source>
        <dbReference type="EMBL" id="OGF66814.1"/>
    </source>
</evidence>
<dbReference type="InterPro" id="IPR044946">
    <property type="entry name" value="Restrct_endonuc_typeI_TRD_sf"/>
</dbReference>
<dbReference type="InterPro" id="IPR000055">
    <property type="entry name" value="Restrct_endonuc_typeI_TRD"/>
</dbReference>
<proteinExistence type="inferred from homology"/>
<organism evidence="6 7">
    <name type="scientific">Candidatus Fischerbacteria bacterium RBG_13_37_8</name>
    <dbReference type="NCBI Taxonomy" id="1817863"/>
    <lineage>
        <taxon>Bacteria</taxon>
        <taxon>Candidatus Fischeribacteriota</taxon>
    </lineage>
</organism>
<keyword evidence="4" id="KW-0175">Coiled coil</keyword>
<protein>
    <recommendedName>
        <fullName evidence="5">Type I restriction modification DNA specificity domain-containing protein</fullName>
    </recommendedName>
</protein>
<reference evidence="6 7" key="1">
    <citation type="journal article" date="2016" name="Nat. Commun.">
        <title>Thousands of microbial genomes shed light on interconnected biogeochemical processes in an aquifer system.</title>
        <authorList>
            <person name="Anantharaman K."/>
            <person name="Brown C.T."/>
            <person name="Hug L.A."/>
            <person name="Sharon I."/>
            <person name="Castelle C.J."/>
            <person name="Probst A.J."/>
            <person name="Thomas B.C."/>
            <person name="Singh A."/>
            <person name="Wilkins M.J."/>
            <person name="Karaoz U."/>
            <person name="Brodie E.L."/>
            <person name="Williams K.H."/>
            <person name="Hubbard S.S."/>
            <person name="Banfield J.F."/>
        </authorList>
    </citation>
    <scope>NUCLEOTIDE SEQUENCE [LARGE SCALE GENOMIC DNA]</scope>
</reference>
<dbReference type="Pfam" id="PF01420">
    <property type="entry name" value="Methylase_S"/>
    <property type="match status" value="2"/>
</dbReference>
<dbReference type="GO" id="GO:0009307">
    <property type="term" value="P:DNA restriction-modification system"/>
    <property type="evidence" value="ECO:0007669"/>
    <property type="project" value="UniProtKB-KW"/>
</dbReference>
<dbReference type="Gene3D" id="1.10.287.1120">
    <property type="entry name" value="Bipartite methylase S protein"/>
    <property type="match status" value="1"/>
</dbReference>
<evidence type="ECO:0000256" key="1">
    <source>
        <dbReference type="ARBA" id="ARBA00010923"/>
    </source>
</evidence>
<name>A0A1F5VTK7_9BACT</name>
<comment type="similarity">
    <text evidence="1">Belongs to the type-I restriction system S methylase family.</text>
</comment>
<dbReference type="InterPro" id="IPR051212">
    <property type="entry name" value="Type-I_RE_S_subunit"/>
</dbReference>
<dbReference type="SUPFAM" id="SSF116734">
    <property type="entry name" value="DNA methylase specificity domain"/>
    <property type="match status" value="2"/>
</dbReference>
<dbReference type="PANTHER" id="PTHR43140">
    <property type="entry name" value="TYPE-1 RESTRICTION ENZYME ECOKI SPECIFICITY PROTEIN"/>
    <property type="match status" value="1"/>
</dbReference>
<dbReference type="GO" id="GO:0003677">
    <property type="term" value="F:DNA binding"/>
    <property type="evidence" value="ECO:0007669"/>
    <property type="project" value="UniProtKB-KW"/>
</dbReference>
<dbReference type="EMBL" id="MFGW01000084">
    <property type="protein sequence ID" value="OGF66814.1"/>
    <property type="molecule type" value="Genomic_DNA"/>
</dbReference>
<accession>A0A1F5VTK7</accession>
<dbReference type="CDD" id="cd17262">
    <property type="entry name" value="RMtype1_S_Aco12261I-TRD2-CR2"/>
    <property type="match status" value="1"/>
</dbReference>
<keyword evidence="3" id="KW-0238">DNA-binding</keyword>
<evidence type="ECO:0000313" key="7">
    <source>
        <dbReference type="Proteomes" id="UP000178943"/>
    </source>
</evidence>
<dbReference type="Gene3D" id="3.90.220.20">
    <property type="entry name" value="DNA methylase specificity domains"/>
    <property type="match status" value="2"/>
</dbReference>